<dbReference type="GO" id="GO:0005525">
    <property type="term" value="F:GTP binding"/>
    <property type="evidence" value="ECO:0007669"/>
    <property type="project" value="UniProtKB-KW"/>
</dbReference>
<name>A0A9Y1BMS9_9ARCH</name>
<dbReference type="EMBL" id="CP084166">
    <property type="protein sequence ID" value="UJG41672.1"/>
    <property type="molecule type" value="Genomic_DNA"/>
</dbReference>
<protein>
    <submittedName>
        <fullName evidence="3">50S ribosome-binding GTPase</fullName>
    </submittedName>
</protein>
<dbReference type="PANTHER" id="PTHR11259">
    <property type="entry name" value="RAS-RELATED GTP BINDING RAG/GTR YEAST"/>
    <property type="match status" value="1"/>
</dbReference>
<dbReference type="InterPro" id="IPR006762">
    <property type="entry name" value="Gtr1_RagA"/>
</dbReference>
<proteinExistence type="predicted"/>
<accession>A0A9Y1BMS9</accession>
<dbReference type="GO" id="GO:1904263">
    <property type="term" value="P:positive regulation of TORC1 signaling"/>
    <property type="evidence" value="ECO:0007669"/>
    <property type="project" value="TreeGrafter"/>
</dbReference>
<dbReference type="GO" id="GO:1990131">
    <property type="term" value="C:Gtr1-Gtr2 GTPase complex"/>
    <property type="evidence" value="ECO:0007669"/>
    <property type="project" value="TreeGrafter"/>
</dbReference>
<dbReference type="InterPro" id="IPR027417">
    <property type="entry name" value="P-loop_NTPase"/>
</dbReference>
<evidence type="ECO:0000256" key="2">
    <source>
        <dbReference type="ARBA" id="ARBA00023134"/>
    </source>
</evidence>
<gene>
    <name evidence="3" type="ORF">K9W45_04195</name>
</gene>
<reference evidence="3" key="1">
    <citation type="journal article" date="2022" name="Nat. Microbiol.">
        <title>Unique mobile elements and scalable gene flow at the prokaryote-eukaryote boundary revealed by circularized Asgard archaea genomes.</title>
        <authorList>
            <person name="Wu F."/>
            <person name="Speth D.R."/>
            <person name="Philosof A."/>
            <person name="Cremiere A."/>
            <person name="Narayanan A."/>
            <person name="Barco R.A."/>
            <person name="Connon S.A."/>
            <person name="Amend J.P."/>
            <person name="Antoshechkin I.A."/>
            <person name="Orphan V.J."/>
        </authorList>
    </citation>
    <scope>NUCLEOTIDE SEQUENCE</scope>
    <source>
        <strain evidence="3">PM71</strain>
    </source>
</reference>
<dbReference type="AlphaFoldDB" id="A0A9Y1BMS9"/>
<dbReference type="Pfam" id="PF04670">
    <property type="entry name" value="Gtr1_RagA"/>
    <property type="match status" value="1"/>
</dbReference>
<sequence>MNDRSLQSKIVILGLSQSGKTSIRQVVFEGFAPQATSLNPATVRINRKLFNFAGSSINLVDVGGQSSYLNELFEKYTERTFSDLKALIYVVDISDASNIMRSKYYFDLTLDNLKKIGSSARIYVFAHKMDVVPVDKRAAITRSIKDIFELSKYPNSEIYETSIFEENIWDAMQRIFSVVYPRDLTKASNIQEIVSEYNLNLLTLSTSKGLVLYSEPEKEVNLNLSRLRSELVKIYSPSLDLNYIVFSLSDSRIFIREIEEDLVITSVFSSQEQLNQQISTFHEICDQMRKMFKTEEVISVAKIKVKDKLITFFESHNILNKEQLETKINKQIYFKCDICGRELHKSILEVALENADNFEHAIQIKKGFGTTTIELYPIHECITEMREIPILLDNNCEYRSIGKSRPV</sequence>
<dbReference type="Proteomes" id="UP001201020">
    <property type="component" value="Chromosome"/>
</dbReference>
<evidence type="ECO:0000313" key="3">
    <source>
        <dbReference type="EMBL" id="UJG41672.1"/>
    </source>
</evidence>
<dbReference type="Gene3D" id="3.40.50.300">
    <property type="entry name" value="P-loop containing nucleotide triphosphate hydrolases"/>
    <property type="match status" value="1"/>
</dbReference>
<dbReference type="GO" id="GO:0009267">
    <property type="term" value="P:cellular response to starvation"/>
    <property type="evidence" value="ECO:0007669"/>
    <property type="project" value="TreeGrafter"/>
</dbReference>
<dbReference type="GO" id="GO:0003924">
    <property type="term" value="F:GTPase activity"/>
    <property type="evidence" value="ECO:0007669"/>
    <property type="project" value="TreeGrafter"/>
</dbReference>
<dbReference type="PANTHER" id="PTHR11259:SF2">
    <property type="entry name" value="GH16429P"/>
    <property type="match status" value="1"/>
</dbReference>
<dbReference type="SUPFAM" id="SSF52540">
    <property type="entry name" value="P-loop containing nucleoside triphosphate hydrolases"/>
    <property type="match status" value="1"/>
</dbReference>
<keyword evidence="2" id="KW-0342">GTP-binding</keyword>
<keyword evidence="1" id="KW-0547">Nucleotide-binding</keyword>
<organism evidence="3">
    <name type="scientific">Candidatus Heimdallarchaeum aukensis</name>
    <dbReference type="NCBI Taxonomy" id="2876573"/>
    <lineage>
        <taxon>Archaea</taxon>
        <taxon>Promethearchaeati</taxon>
        <taxon>Candidatus Heimdallarchaeota</taxon>
        <taxon>Candidatus Heimdallarchaeia (ex Rinke et al. 2021) (nom. nud.)</taxon>
        <taxon>Candidatus Heimdallarchaeales</taxon>
        <taxon>Candidatus Heimdallarchaeaceae</taxon>
        <taxon>Candidatus Heimdallarchaeum</taxon>
    </lineage>
</organism>
<dbReference type="GO" id="GO:0005764">
    <property type="term" value="C:lysosome"/>
    <property type="evidence" value="ECO:0007669"/>
    <property type="project" value="TreeGrafter"/>
</dbReference>
<evidence type="ECO:0000256" key="1">
    <source>
        <dbReference type="ARBA" id="ARBA00022741"/>
    </source>
</evidence>